<gene>
    <name evidence="2" type="ORF">CBR_g52745</name>
</gene>
<protein>
    <submittedName>
        <fullName evidence="2">Uncharacterized protein</fullName>
    </submittedName>
</protein>
<dbReference type="OMA" id="INAAMEC"/>
<accession>A0A388MAT1</accession>
<evidence type="ECO:0000313" key="2">
    <source>
        <dbReference type="EMBL" id="GBG91666.1"/>
    </source>
</evidence>
<sequence length="361" mass="40005">MHHDHDDIVQNPFGGKGPNHSRDYSRWGNIGSSQNYGNAGGGGPVAELEAVLAGYEGPAEGHEEPDTKFAEEIIRLFSLEMTTLSALDPHGYVSVVCRIWEMEDQGLLLQSNLINELGIRSMLGAACEMSCQVLACQTLRRWLAGGSLENKQLIVEAVLDAMIYNRQRGGEQGSWSIRLWEEAILSEAVSSNIAKSVVRSVIVRFCVTDCVASDPCHINAAMECIGVLVRRSSLSLPSSSSDRPPPSGSRWEHTVLDAIRTAIVQRCFRDPSLSYDDTLAAGFMCMFMKTAKLDSRGADAYVNDIIGLLKQDVTVPCTAQDRYFRVIDRLKKRMKKNIYKDAFAYAFDTDWQESILEPLES</sequence>
<organism evidence="2 3">
    <name type="scientific">Chara braunii</name>
    <name type="common">Braun's stonewort</name>
    <dbReference type="NCBI Taxonomy" id="69332"/>
    <lineage>
        <taxon>Eukaryota</taxon>
        <taxon>Viridiplantae</taxon>
        <taxon>Streptophyta</taxon>
        <taxon>Charophyceae</taxon>
        <taxon>Charales</taxon>
        <taxon>Characeae</taxon>
        <taxon>Chara</taxon>
    </lineage>
</organism>
<dbReference type="Gramene" id="GBG91666">
    <property type="protein sequence ID" value="GBG91666"/>
    <property type="gene ID" value="CBR_g52745"/>
</dbReference>
<keyword evidence="3" id="KW-1185">Reference proteome</keyword>
<dbReference type="AlphaFoldDB" id="A0A388MAT1"/>
<name>A0A388MAT1_CHABU</name>
<feature type="region of interest" description="Disordered" evidence="1">
    <location>
        <begin position="1"/>
        <end position="24"/>
    </location>
</feature>
<evidence type="ECO:0000313" key="3">
    <source>
        <dbReference type="Proteomes" id="UP000265515"/>
    </source>
</evidence>
<proteinExistence type="predicted"/>
<reference evidence="2 3" key="1">
    <citation type="journal article" date="2018" name="Cell">
        <title>The Chara Genome: Secondary Complexity and Implications for Plant Terrestrialization.</title>
        <authorList>
            <person name="Nishiyama T."/>
            <person name="Sakayama H."/>
            <person name="Vries J.D."/>
            <person name="Buschmann H."/>
            <person name="Saint-Marcoux D."/>
            <person name="Ullrich K.K."/>
            <person name="Haas F.B."/>
            <person name="Vanderstraeten L."/>
            <person name="Becker D."/>
            <person name="Lang D."/>
            <person name="Vosolsobe S."/>
            <person name="Rombauts S."/>
            <person name="Wilhelmsson P.K.I."/>
            <person name="Janitza P."/>
            <person name="Kern R."/>
            <person name="Heyl A."/>
            <person name="Rumpler F."/>
            <person name="Villalobos L.I.A.C."/>
            <person name="Clay J.M."/>
            <person name="Skokan R."/>
            <person name="Toyoda A."/>
            <person name="Suzuki Y."/>
            <person name="Kagoshima H."/>
            <person name="Schijlen E."/>
            <person name="Tajeshwar N."/>
            <person name="Catarino B."/>
            <person name="Hetherington A.J."/>
            <person name="Saltykova A."/>
            <person name="Bonnot C."/>
            <person name="Breuninger H."/>
            <person name="Symeonidi A."/>
            <person name="Radhakrishnan G.V."/>
            <person name="Van Nieuwerburgh F."/>
            <person name="Deforce D."/>
            <person name="Chang C."/>
            <person name="Karol K.G."/>
            <person name="Hedrich R."/>
            <person name="Ulvskov P."/>
            <person name="Glockner G."/>
            <person name="Delwiche C.F."/>
            <person name="Petrasek J."/>
            <person name="Van de Peer Y."/>
            <person name="Friml J."/>
            <person name="Beilby M."/>
            <person name="Dolan L."/>
            <person name="Kohara Y."/>
            <person name="Sugano S."/>
            <person name="Fujiyama A."/>
            <person name="Delaux P.-M."/>
            <person name="Quint M."/>
            <person name="TheiBen G."/>
            <person name="Hagemann M."/>
            <person name="Harholt J."/>
            <person name="Dunand C."/>
            <person name="Zachgo S."/>
            <person name="Langdale J."/>
            <person name="Maumus F."/>
            <person name="Straeten D.V.D."/>
            <person name="Gould S.B."/>
            <person name="Rensing S.A."/>
        </authorList>
    </citation>
    <scope>NUCLEOTIDE SEQUENCE [LARGE SCALE GENOMIC DNA]</scope>
    <source>
        <strain evidence="2 3">S276</strain>
    </source>
</reference>
<comment type="caution">
    <text evidence="2">The sequence shown here is derived from an EMBL/GenBank/DDBJ whole genome shotgun (WGS) entry which is preliminary data.</text>
</comment>
<dbReference type="EMBL" id="BFEA01000932">
    <property type="protein sequence ID" value="GBG91666.1"/>
    <property type="molecule type" value="Genomic_DNA"/>
</dbReference>
<evidence type="ECO:0000256" key="1">
    <source>
        <dbReference type="SAM" id="MobiDB-lite"/>
    </source>
</evidence>
<dbReference type="Proteomes" id="UP000265515">
    <property type="component" value="Unassembled WGS sequence"/>
</dbReference>